<dbReference type="SUPFAM" id="SSF64268">
    <property type="entry name" value="PX domain"/>
    <property type="match status" value="1"/>
</dbReference>
<keyword evidence="5" id="KW-1185">Reference proteome</keyword>
<feature type="transmembrane region" description="Helical" evidence="2">
    <location>
        <begin position="47"/>
        <end position="66"/>
    </location>
</feature>
<evidence type="ECO:0000256" key="1">
    <source>
        <dbReference type="SAM" id="MobiDB-lite"/>
    </source>
</evidence>
<feature type="region of interest" description="Disordered" evidence="1">
    <location>
        <begin position="603"/>
        <end position="654"/>
    </location>
</feature>
<feature type="compositionally biased region" description="Low complexity" evidence="1">
    <location>
        <begin position="631"/>
        <end position="643"/>
    </location>
</feature>
<feature type="transmembrane region" description="Helical" evidence="2">
    <location>
        <begin position="19"/>
        <end position="41"/>
    </location>
</feature>
<keyword evidence="2" id="KW-0812">Transmembrane</keyword>
<reference evidence="4 5" key="1">
    <citation type="journal article" date="2016" name="BMC Genomics">
        <title>Comparative genomics reveals Cyclospora cayetanensis possesses coccidia-like metabolism and invasion components but unique surface antigens.</title>
        <authorList>
            <person name="Liu S."/>
            <person name="Wang L."/>
            <person name="Zheng H."/>
            <person name="Xu Z."/>
            <person name="Roellig D.M."/>
            <person name="Li N."/>
            <person name="Frace M.A."/>
            <person name="Tang K."/>
            <person name="Arrowood M.J."/>
            <person name="Moss D.M."/>
            <person name="Zhang L."/>
            <person name="Feng Y."/>
            <person name="Xiao L."/>
        </authorList>
    </citation>
    <scope>NUCLEOTIDE SEQUENCE [LARGE SCALE GENOMIC DNA]</scope>
    <source>
        <strain evidence="4 5">CHN_HEN01</strain>
    </source>
</reference>
<dbReference type="InParanoid" id="A0A1D3D4C4"/>
<comment type="caution">
    <text evidence="4">The sequence shown here is derived from an EMBL/GenBank/DDBJ whole genome shotgun (WGS) entry which is preliminary data.</text>
</comment>
<dbReference type="GO" id="GO:0035091">
    <property type="term" value="F:phosphatidylinositol binding"/>
    <property type="evidence" value="ECO:0007669"/>
    <property type="project" value="InterPro"/>
</dbReference>
<evidence type="ECO:0000313" key="4">
    <source>
        <dbReference type="EMBL" id="OEH78292.1"/>
    </source>
</evidence>
<feature type="region of interest" description="Disordered" evidence="1">
    <location>
        <begin position="252"/>
        <end position="279"/>
    </location>
</feature>
<proteinExistence type="predicted"/>
<feature type="domain" description="PX" evidence="3">
    <location>
        <begin position="323"/>
        <end position="434"/>
    </location>
</feature>
<evidence type="ECO:0000259" key="3">
    <source>
        <dbReference type="PROSITE" id="PS50195"/>
    </source>
</evidence>
<dbReference type="Pfam" id="PF00787">
    <property type="entry name" value="PX"/>
    <property type="match status" value="1"/>
</dbReference>
<dbReference type="EMBL" id="JROU02000786">
    <property type="protein sequence ID" value="OEH78292.1"/>
    <property type="molecule type" value="Genomic_DNA"/>
</dbReference>
<feature type="compositionally biased region" description="Low complexity" evidence="1">
    <location>
        <begin position="263"/>
        <end position="275"/>
    </location>
</feature>
<sequence length="773" mass="86117">MGLSCTPARLPATFQLKKFCTAALAALYLALLLVLVCWLSHPPPVLVWSLGTRSVLWMVLATAILLRPNDLPLELLPFVSRLLTQGTAHLPFYTLPSPHPSGFAREEAGATTLTALSPLAAPNRPLEAGGATGISAEKEVLANASFSSAALSATGFSSVPPLEVSIQSVVLTEVPLSPFVHAEYKLQHQLSLQYLESRRRGLESFLKGVVAEPAFWISALLVFLDIPEHLRGALAGERLFRLNELQRLPQRAAKGEPHGHVQAASSSSSRASSSAPYKRFPGDGVPLPFTSICQPSSRRWYYSSGTSRTDASEDAFSDVAMGICAGPEIFRLRIFRDGGKPFVVHDLKTTTREGIFYAARRYSEFIDLRQQLQQSLCVELSPLPGRLMSSKRNYLFHEQRRQRLELWLKQVLSDAACAESPPVLMFLGVLEYFCNDYLHSSLIVCSLLYRSMHNEATAVRRKRSESSPFSTFDSVRAATTPKPAHCLLEKDCALERDGRLPSYLASIASIHQREGDKVLRLLILRSDERRERNWEVEITEKEIKALRATLCALFDSPEISLVPRLPSKGFRLLSSGEVCRNYPVRMICRITFALTLRIGRNKSPKRLTTKTRLPSPADFHEAQRGRRQTQLPLFSRSSSSPLSQDTVEESMAGGERIVNHKLKAIRSSWRHEKTHAIRDLWTPHRKDRRTLPSAAHTHRMRNRAANSNGGEGIPWEAVFMGGMGNSSPAHLLRRAAKASRTDDTNAIAKNDTKKVPCRNKRTWALRKGEAAKE</sequence>
<dbReference type="CDD" id="cd06093">
    <property type="entry name" value="PX_domain"/>
    <property type="match status" value="1"/>
</dbReference>
<dbReference type="AlphaFoldDB" id="A0A1D3D4C4"/>
<gene>
    <name evidence="4" type="ORF">cyc_04613</name>
</gene>
<evidence type="ECO:0000313" key="5">
    <source>
        <dbReference type="Proteomes" id="UP000095192"/>
    </source>
</evidence>
<keyword evidence="2" id="KW-1133">Transmembrane helix</keyword>
<dbReference type="PROSITE" id="PS50195">
    <property type="entry name" value="PX"/>
    <property type="match status" value="1"/>
</dbReference>
<dbReference type="Proteomes" id="UP000095192">
    <property type="component" value="Unassembled WGS sequence"/>
</dbReference>
<protein>
    <recommendedName>
        <fullName evidence="3">PX domain-containing protein</fullName>
    </recommendedName>
</protein>
<dbReference type="InterPro" id="IPR001683">
    <property type="entry name" value="PX_dom"/>
</dbReference>
<name>A0A1D3D4C4_9EIME</name>
<dbReference type="Gene3D" id="3.30.1520.10">
    <property type="entry name" value="Phox-like domain"/>
    <property type="match status" value="1"/>
</dbReference>
<dbReference type="SMART" id="SM00312">
    <property type="entry name" value="PX"/>
    <property type="match status" value="1"/>
</dbReference>
<dbReference type="InterPro" id="IPR036871">
    <property type="entry name" value="PX_dom_sf"/>
</dbReference>
<dbReference type="VEuPathDB" id="ToxoDB:cyc_04613"/>
<organism evidence="4 5">
    <name type="scientific">Cyclospora cayetanensis</name>
    <dbReference type="NCBI Taxonomy" id="88456"/>
    <lineage>
        <taxon>Eukaryota</taxon>
        <taxon>Sar</taxon>
        <taxon>Alveolata</taxon>
        <taxon>Apicomplexa</taxon>
        <taxon>Conoidasida</taxon>
        <taxon>Coccidia</taxon>
        <taxon>Eucoccidiorida</taxon>
        <taxon>Eimeriorina</taxon>
        <taxon>Eimeriidae</taxon>
        <taxon>Cyclospora</taxon>
    </lineage>
</organism>
<evidence type="ECO:0000256" key="2">
    <source>
        <dbReference type="SAM" id="Phobius"/>
    </source>
</evidence>
<keyword evidence="2" id="KW-0472">Membrane</keyword>
<accession>A0A1D3D4C4</accession>